<keyword evidence="3" id="KW-1185">Reference proteome</keyword>
<organism evidence="2 3">
    <name type="scientific">Actinacidiphila alni</name>
    <dbReference type="NCBI Taxonomy" id="380248"/>
    <lineage>
        <taxon>Bacteria</taxon>
        <taxon>Bacillati</taxon>
        <taxon>Actinomycetota</taxon>
        <taxon>Actinomycetes</taxon>
        <taxon>Kitasatosporales</taxon>
        <taxon>Streptomycetaceae</taxon>
        <taxon>Actinacidiphila</taxon>
    </lineage>
</organism>
<evidence type="ECO:0000313" key="3">
    <source>
        <dbReference type="Proteomes" id="UP000199323"/>
    </source>
</evidence>
<dbReference type="STRING" id="380248.SAMN05216251_101199"/>
<evidence type="ECO:0000256" key="1">
    <source>
        <dbReference type="SAM" id="MobiDB-lite"/>
    </source>
</evidence>
<reference evidence="2 3" key="1">
    <citation type="submission" date="2016-10" db="EMBL/GenBank/DDBJ databases">
        <authorList>
            <person name="de Groot N.N."/>
        </authorList>
    </citation>
    <scope>NUCLEOTIDE SEQUENCE [LARGE SCALE GENOMIC DNA]</scope>
    <source>
        <strain evidence="2 3">CGMCC 4.3510</strain>
    </source>
</reference>
<dbReference type="EMBL" id="FONG01000001">
    <property type="protein sequence ID" value="SFE02402.1"/>
    <property type="molecule type" value="Genomic_DNA"/>
</dbReference>
<feature type="region of interest" description="Disordered" evidence="1">
    <location>
        <begin position="56"/>
        <end position="87"/>
    </location>
</feature>
<evidence type="ECO:0000313" key="2">
    <source>
        <dbReference type="EMBL" id="SFE02402.1"/>
    </source>
</evidence>
<proteinExistence type="predicted"/>
<accession>A0A1I1X4W9</accession>
<dbReference type="Proteomes" id="UP000199323">
    <property type="component" value="Unassembled WGS sequence"/>
</dbReference>
<sequence length="159" mass="15912">MRVTANGDGTADAYRPRMPLLLAVCAVLFGLFLMHGAPASAQGGCHGGPMGAMPTHAAPTADAAPAVMAHTAPPSAPGATTGTPKGGATVVVTPSGATCWATPVRERAPLTGWAQATLAVLPLLGAESGSLCAGSRRERWRGPPPGGRSLLLRVCVART</sequence>
<protein>
    <submittedName>
        <fullName evidence="2">Uncharacterized protein</fullName>
    </submittedName>
</protein>
<dbReference type="AlphaFoldDB" id="A0A1I1X4W9"/>
<name>A0A1I1X4W9_9ACTN</name>
<gene>
    <name evidence="2" type="ORF">SAMN05216251_101199</name>
</gene>